<feature type="coiled-coil region" evidence="1">
    <location>
        <begin position="281"/>
        <end position="308"/>
    </location>
</feature>
<dbReference type="GeneID" id="28993734"/>
<evidence type="ECO:0000256" key="1">
    <source>
        <dbReference type="SAM" id="Coils"/>
    </source>
</evidence>
<evidence type="ECO:0000313" key="4">
    <source>
        <dbReference type="Proteomes" id="UP000077315"/>
    </source>
</evidence>
<keyword evidence="2" id="KW-1133">Transmembrane helix</keyword>
<sequence length="357" mass="41126">MSTQNSAEASASQKRGLTCWNNNNVRDKPSSIQILIDWLTNAANYSCWKGRNSSRKTKETFCSEIKAIMVENDITHRSNSDIRSKIQYLHDKFKDATDFINGISQEILNDVDKNGNPTAAAEKMLRVIEWFDVMISRPSTVAPFPISNGNPTYVSNVFERAYQYDKEATQVEVDGGKGIQNILDVHNAQDFQDVLNVQDFEQFEMTFPVEHLSAASNYQRPSKRAQKTVDSSISDIIEESIKMNHEHFNLMQKKFKAEEEFHERQLQHQKDIHDYKMMFKERRLEIEGKQVQNETQQAENEAKQLKNDDIQIKPQYIAKLESLRLSKEFSISLILILTFVGIVILAGKFQKVFISMA</sequence>
<evidence type="ECO:0000313" key="3">
    <source>
        <dbReference type="EMBL" id="OAD66783.1"/>
    </source>
</evidence>
<gene>
    <name evidence="3" type="ORF">PHYBLDRAFT_152051</name>
</gene>
<dbReference type="Proteomes" id="UP000077315">
    <property type="component" value="Unassembled WGS sequence"/>
</dbReference>
<dbReference type="PANTHER" id="PTHR33324:SF2">
    <property type="entry name" value="MYB_SANT-LIKE DNA-BINDING DOMAIN-CONTAINING PROTEIN"/>
    <property type="match status" value="1"/>
</dbReference>
<keyword evidence="2" id="KW-0812">Transmembrane</keyword>
<keyword evidence="4" id="KW-1185">Reference proteome</keyword>
<keyword evidence="1" id="KW-0175">Coiled coil</keyword>
<protein>
    <submittedName>
        <fullName evidence="3">Uncharacterized protein</fullName>
    </submittedName>
</protein>
<dbReference type="AlphaFoldDB" id="A0A162TFR7"/>
<name>A0A162TFR7_PHYB8</name>
<accession>A0A162TFR7</accession>
<feature type="transmembrane region" description="Helical" evidence="2">
    <location>
        <begin position="329"/>
        <end position="347"/>
    </location>
</feature>
<proteinExistence type="predicted"/>
<dbReference type="EMBL" id="KV441000">
    <property type="protein sequence ID" value="OAD66783.1"/>
    <property type="molecule type" value="Genomic_DNA"/>
</dbReference>
<dbReference type="OrthoDB" id="168171at2759"/>
<reference evidence="4" key="1">
    <citation type="submission" date="2015-06" db="EMBL/GenBank/DDBJ databases">
        <title>Expansion of signal transduction pathways in fungi by whole-genome duplication.</title>
        <authorList>
            <consortium name="DOE Joint Genome Institute"/>
            <person name="Corrochano L.M."/>
            <person name="Kuo A."/>
            <person name="Marcet-Houben M."/>
            <person name="Polaino S."/>
            <person name="Salamov A."/>
            <person name="Villalobos J.M."/>
            <person name="Alvarez M.I."/>
            <person name="Avalos J."/>
            <person name="Benito E.P."/>
            <person name="Benoit I."/>
            <person name="Burger G."/>
            <person name="Camino L.P."/>
            <person name="Canovas D."/>
            <person name="Cerda-Olmedo E."/>
            <person name="Cheng J.-F."/>
            <person name="Dominguez A."/>
            <person name="Elias M."/>
            <person name="Eslava A.P."/>
            <person name="Glaser F."/>
            <person name="Grimwood J."/>
            <person name="Gutierrez G."/>
            <person name="Heitman J."/>
            <person name="Henrissat B."/>
            <person name="Iturriaga E.A."/>
            <person name="Lang B.F."/>
            <person name="Lavin J.L."/>
            <person name="Lee S."/>
            <person name="Li W."/>
            <person name="Lindquist E."/>
            <person name="Lopez-Garcia S."/>
            <person name="Luque E.M."/>
            <person name="Marcos A.T."/>
            <person name="Martin J."/>
            <person name="McCluskey K."/>
            <person name="Medina H.R."/>
            <person name="Miralles-Duran A."/>
            <person name="Miyazaki A."/>
            <person name="Munoz-Torres E."/>
            <person name="Oguiza J.A."/>
            <person name="Ohm R."/>
            <person name="Olmedo M."/>
            <person name="Orejas M."/>
            <person name="Ortiz-Castellanos L."/>
            <person name="Pisabarro A.G."/>
            <person name="Rodriguez-Romero J."/>
            <person name="Ruiz-Herrera J."/>
            <person name="Ruiz-Vazquez R."/>
            <person name="Sanz C."/>
            <person name="Schackwitz W."/>
            <person name="Schmutz J."/>
            <person name="Shahriari M."/>
            <person name="Shelest E."/>
            <person name="Silva-Franco F."/>
            <person name="Soanes D."/>
            <person name="Syed K."/>
            <person name="Tagua V.G."/>
            <person name="Talbot N.J."/>
            <person name="Thon M."/>
            <person name="De vries R.P."/>
            <person name="Wiebenga A."/>
            <person name="Yadav J.S."/>
            <person name="Braun E.L."/>
            <person name="Baker S."/>
            <person name="Garre V."/>
            <person name="Horwitz B."/>
            <person name="Torres-Martinez S."/>
            <person name="Idnurm A."/>
            <person name="Herrera-Estrella A."/>
            <person name="Gabaldon T."/>
            <person name="Grigoriev I.V."/>
        </authorList>
    </citation>
    <scope>NUCLEOTIDE SEQUENCE [LARGE SCALE GENOMIC DNA]</scope>
    <source>
        <strain evidence="4">NRRL 1555(-)</strain>
    </source>
</reference>
<dbReference type="RefSeq" id="XP_018284823.1">
    <property type="nucleotide sequence ID" value="XM_018432828.1"/>
</dbReference>
<dbReference type="PANTHER" id="PTHR33324">
    <property type="entry name" value="EXPRESSED PROTEIN"/>
    <property type="match status" value="1"/>
</dbReference>
<evidence type="ECO:0000256" key="2">
    <source>
        <dbReference type="SAM" id="Phobius"/>
    </source>
</evidence>
<keyword evidence="2" id="KW-0472">Membrane</keyword>
<dbReference type="InParanoid" id="A0A162TFR7"/>
<dbReference type="VEuPathDB" id="FungiDB:PHYBLDRAFT_152051"/>
<organism evidence="3 4">
    <name type="scientific">Phycomyces blakesleeanus (strain ATCC 8743b / DSM 1359 / FGSC 10004 / NBRC 33097 / NRRL 1555)</name>
    <dbReference type="NCBI Taxonomy" id="763407"/>
    <lineage>
        <taxon>Eukaryota</taxon>
        <taxon>Fungi</taxon>
        <taxon>Fungi incertae sedis</taxon>
        <taxon>Mucoromycota</taxon>
        <taxon>Mucoromycotina</taxon>
        <taxon>Mucoromycetes</taxon>
        <taxon>Mucorales</taxon>
        <taxon>Phycomycetaceae</taxon>
        <taxon>Phycomyces</taxon>
    </lineage>
</organism>